<dbReference type="Proteomes" id="UP000076512">
    <property type="component" value="Unassembled WGS sequence"/>
</dbReference>
<gene>
    <name evidence="1" type="ORF">AWN90_23245</name>
</gene>
<comment type="caution">
    <text evidence="1">The sequence shown here is derived from an EMBL/GenBank/DDBJ whole genome shotgun (WGS) entry which is preliminary data.</text>
</comment>
<sequence>MNLGSVSGTATGTETVSVAGTGVSAGNGSYTGSLSGSTLTGSLNVLTIPVFNGSWACSGTVGSAGCSANLNLFGVPSSGTGSYSLAGTTLTGTANGHVDGQPLNGTITVNPTAPLGSVVCVQGQADGVTVPPMCA</sequence>
<dbReference type="EMBL" id="LWGR01000004">
    <property type="protein sequence ID" value="KZM74931.1"/>
    <property type="molecule type" value="Genomic_DNA"/>
</dbReference>
<evidence type="ECO:0000313" key="1">
    <source>
        <dbReference type="EMBL" id="KZM74931.1"/>
    </source>
</evidence>
<accession>A0A164NZW1</accession>
<reference evidence="1 2" key="1">
    <citation type="submission" date="2016-04" db="EMBL/GenBank/DDBJ databases">
        <authorList>
            <person name="Evans L.H."/>
            <person name="Alamgir A."/>
            <person name="Owens N."/>
            <person name="Weber N.D."/>
            <person name="Virtaneva K."/>
            <person name="Barbian K."/>
            <person name="Babar A."/>
            <person name="Rosenke K."/>
        </authorList>
    </citation>
    <scope>NUCLEOTIDE SEQUENCE [LARGE SCALE GENOMIC DNA]</scope>
    <source>
        <strain evidence="1 2">IFM 0406</strain>
    </source>
</reference>
<keyword evidence="2" id="KW-1185">Reference proteome</keyword>
<evidence type="ECO:0000313" key="2">
    <source>
        <dbReference type="Proteomes" id="UP000076512"/>
    </source>
</evidence>
<organism evidence="1 2">
    <name type="scientific">Nocardia terpenica</name>
    <dbReference type="NCBI Taxonomy" id="455432"/>
    <lineage>
        <taxon>Bacteria</taxon>
        <taxon>Bacillati</taxon>
        <taxon>Actinomycetota</taxon>
        <taxon>Actinomycetes</taxon>
        <taxon>Mycobacteriales</taxon>
        <taxon>Nocardiaceae</taxon>
        <taxon>Nocardia</taxon>
    </lineage>
</organism>
<dbReference type="AlphaFoldDB" id="A0A164NZW1"/>
<name>A0A164NZW1_9NOCA</name>
<protein>
    <submittedName>
        <fullName evidence="1">Uncharacterized protein</fullName>
    </submittedName>
</protein>
<proteinExistence type="predicted"/>